<dbReference type="GO" id="GO:0003677">
    <property type="term" value="F:DNA binding"/>
    <property type="evidence" value="ECO:0007669"/>
    <property type="project" value="UniProtKB-KW"/>
</dbReference>
<dbReference type="EMBL" id="JAINDJ010000005">
    <property type="protein sequence ID" value="KAG9448216.1"/>
    <property type="molecule type" value="Genomic_DNA"/>
</dbReference>
<evidence type="ECO:0000256" key="1">
    <source>
        <dbReference type="ARBA" id="ARBA00004049"/>
    </source>
</evidence>
<dbReference type="InterPro" id="IPR044607">
    <property type="entry name" value="RKD-like"/>
</dbReference>
<feature type="domain" description="RWP-RK" evidence="8">
    <location>
        <begin position="168"/>
        <end position="250"/>
    </location>
</feature>
<reference evidence="9 10" key="1">
    <citation type="submission" date="2021-07" db="EMBL/GenBank/DDBJ databases">
        <title>The Aristolochia fimbriata genome: insights into angiosperm evolution, floral development and chemical biosynthesis.</title>
        <authorList>
            <person name="Jiao Y."/>
        </authorList>
    </citation>
    <scope>NUCLEOTIDE SEQUENCE [LARGE SCALE GENOMIC DNA]</scope>
    <source>
        <strain evidence="9">IBCAS-2021</strain>
        <tissue evidence="9">Leaf</tissue>
    </source>
</reference>
<organism evidence="9 10">
    <name type="scientific">Aristolochia fimbriata</name>
    <name type="common">White veined hardy Dutchman's pipe vine</name>
    <dbReference type="NCBI Taxonomy" id="158543"/>
    <lineage>
        <taxon>Eukaryota</taxon>
        <taxon>Viridiplantae</taxon>
        <taxon>Streptophyta</taxon>
        <taxon>Embryophyta</taxon>
        <taxon>Tracheophyta</taxon>
        <taxon>Spermatophyta</taxon>
        <taxon>Magnoliopsida</taxon>
        <taxon>Magnoliidae</taxon>
        <taxon>Piperales</taxon>
        <taxon>Aristolochiaceae</taxon>
        <taxon>Aristolochia</taxon>
    </lineage>
</organism>
<keyword evidence="5" id="KW-0804">Transcription</keyword>
<evidence type="ECO:0000256" key="5">
    <source>
        <dbReference type="ARBA" id="ARBA00023163"/>
    </source>
</evidence>
<protein>
    <recommendedName>
        <fullName evidence="8">RWP-RK domain-containing protein</fullName>
    </recommendedName>
</protein>
<feature type="compositionally biased region" description="Basic and acidic residues" evidence="7">
    <location>
        <begin position="130"/>
        <end position="143"/>
    </location>
</feature>
<dbReference type="PROSITE" id="PS51519">
    <property type="entry name" value="RWP_RK"/>
    <property type="match status" value="1"/>
</dbReference>
<evidence type="ECO:0000256" key="6">
    <source>
        <dbReference type="ARBA" id="ARBA00023242"/>
    </source>
</evidence>
<keyword evidence="4" id="KW-0238">DNA-binding</keyword>
<evidence type="ECO:0000313" key="9">
    <source>
        <dbReference type="EMBL" id="KAG9448216.1"/>
    </source>
</evidence>
<dbReference type="AlphaFoldDB" id="A0AAV7EKK0"/>
<feature type="region of interest" description="Disordered" evidence="7">
    <location>
        <begin position="121"/>
        <end position="149"/>
    </location>
</feature>
<accession>A0AAV7EKK0</accession>
<dbReference type="Pfam" id="PF02042">
    <property type="entry name" value="RWP-RK"/>
    <property type="match status" value="1"/>
</dbReference>
<dbReference type="Proteomes" id="UP000825729">
    <property type="component" value="Unassembled WGS sequence"/>
</dbReference>
<proteinExistence type="predicted"/>
<evidence type="ECO:0000313" key="10">
    <source>
        <dbReference type="Proteomes" id="UP000825729"/>
    </source>
</evidence>
<evidence type="ECO:0000256" key="3">
    <source>
        <dbReference type="ARBA" id="ARBA00023054"/>
    </source>
</evidence>
<keyword evidence="6" id="KW-0539">Nucleus</keyword>
<evidence type="ECO:0000256" key="4">
    <source>
        <dbReference type="ARBA" id="ARBA00023125"/>
    </source>
</evidence>
<evidence type="ECO:0000256" key="7">
    <source>
        <dbReference type="SAM" id="MobiDB-lite"/>
    </source>
</evidence>
<comment type="caution">
    <text evidence="9">The sequence shown here is derived from an EMBL/GenBank/DDBJ whole genome shotgun (WGS) entry which is preliminary data.</text>
</comment>
<gene>
    <name evidence="9" type="ORF">H6P81_014344</name>
</gene>
<evidence type="ECO:0000256" key="2">
    <source>
        <dbReference type="ARBA" id="ARBA00023015"/>
    </source>
</evidence>
<dbReference type="PANTHER" id="PTHR46373">
    <property type="entry name" value="PROTEIN RKD4"/>
    <property type="match status" value="1"/>
</dbReference>
<keyword evidence="10" id="KW-1185">Reference proteome</keyword>
<keyword evidence="3" id="KW-0175">Coiled coil</keyword>
<dbReference type="InterPro" id="IPR003035">
    <property type="entry name" value="RWP-RK_dom"/>
</dbReference>
<sequence length="297" mass="33888">MDPADHFPSDVKMEISSPSLASFRSHETASSILSNAERSLVPAESFSLWEQSLDFPLMDPFDQYTWNDLFFMDSFAPTPLKVEYEFGHLSTDFTSLWDNIDQGADFSSNCQNNVLVGAASSPCVSSTENNSRRLDRGESERGRGCNSEETVPVLSESSSREVVVQDRPPEGIRWRSSNALDFEEISKYFYVPITQAAKELKVGLTVLKKRCRELGISRWPHRKMKSLNSLIHNVQRSSCVPGEVIVRTEEIERLEKYKKLMEKRPELQLTEETKKLRQACFKANYKKRRLMAISACP</sequence>
<evidence type="ECO:0000259" key="8">
    <source>
        <dbReference type="PROSITE" id="PS51519"/>
    </source>
</evidence>
<keyword evidence="2" id="KW-0805">Transcription regulation</keyword>
<comment type="function">
    <text evidence="1">Putative transcription factor.</text>
</comment>
<name>A0AAV7EKK0_ARIFI</name>
<dbReference type="PANTHER" id="PTHR46373:SF2">
    <property type="entry name" value="RWP-RK DOMAIN-CONTAINING PROTEIN"/>
    <property type="match status" value="1"/>
</dbReference>
<dbReference type="GO" id="GO:0003700">
    <property type="term" value="F:DNA-binding transcription factor activity"/>
    <property type="evidence" value="ECO:0007669"/>
    <property type="project" value="InterPro"/>
</dbReference>